<dbReference type="Pfam" id="PF08241">
    <property type="entry name" value="Methyltransf_11"/>
    <property type="match status" value="1"/>
</dbReference>
<reference evidence="2" key="1">
    <citation type="submission" date="2021-01" db="EMBL/GenBank/DDBJ databases">
        <authorList>
            <person name="Corre E."/>
            <person name="Pelletier E."/>
            <person name="Niang G."/>
            <person name="Scheremetjew M."/>
            <person name="Finn R."/>
            <person name="Kale V."/>
            <person name="Holt S."/>
            <person name="Cochrane G."/>
            <person name="Meng A."/>
            <person name="Brown T."/>
            <person name="Cohen L."/>
        </authorList>
    </citation>
    <scope>NUCLEOTIDE SEQUENCE</scope>
    <source>
        <strain evidence="2">CCMP1594</strain>
    </source>
</reference>
<dbReference type="GO" id="GO:0008757">
    <property type="term" value="F:S-adenosylmethionine-dependent methyltransferase activity"/>
    <property type="evidence" value="ECO:0007669"/>
    <property type="project" value="InterPro"/>
</dbReference>
<dbReference type="SUPFAM" id="SSF53335">
    <property type="entry name" value="S-adenosyl-L-methionine-dependent methyltransferases"/>
    <property type="match status" value="1"/>
</dbReference>
<dbReference type="Gene3D" id="3.40.50.150">
    <property type="entry name" value="Vaccinia Virus protein VP39"/>
    <property type="match status" value="1"/>
</dbReference>
<accession>A0A7S4GI10</accession>
<dbReference type="InterPro" id="IPR013216">
    <property type="entry name" value="Methyltransf_11"/>
</dbReference>
<dbReference type="AlphaFoldDB" id="A0A7S4GI10"/>
<organism evidence="2">
    <name type="scientific">Eutreptiella gymnastica</name>
    <dbReference type="NCBI Taxonomy" id="73025"/>
    <lineage>
        <taxon>Eukaryota</taxon>
        <taxon>Discoba</taxon>
        <taxon>Euglenozoa</taxon>
        <taxon>Euglenida</taxon>
        <taxon>Spirocuta</taxon>
        <taxon>Euglenophyceae</taxon>
        <taxon>Eutreptiales</taxon>
        <taxon>Eutreptiaceae</taxon>
        <taxon>Eutreptiella</taxon>
    </lineage>
</organism>
<gene>
    <name evidence="2" type="ORF">EGYM00163_LOCUS49064</name>
</gene>
<proteinExistence type="predicted"/>
<dbReference type="EMBL" id="HBJA01142328">
    <property type="protein sequence ID" value="CAE0837692.1"/>
    <property type="molecule type" value="Transcribed_RNA"/>
</dbReference>
<sequence>MLHTIFRGPCLRRAVGSAGRRCMSGGNLLKDVAWAPEFPYTKADFKRQIESADGMFYKMPRLVQHIDDAAIAALTQHYTTVLTPGADVLDLCSSWVSHYPTDFKGGRVAGLGMNEEELSKNPQLTEFLVQDLNKEPTLPFADNSFDVVTNCASVDYLVQPLEVFNEVSRVLRPGGLSVVAFSNRVFAAKAVWVWMRMTDQERVHLVGSFMHFAGDFETPEGLDLSPGSESDPLFVVQARKKMAS</sequence>
<dbReference type="PANTHER" id="PTHR43036">
    <property type="entry name" value="OSJNBB0011N17.9 PROTEIN"/>
    <property type="match status" value="1"/>
</dbReference>
<dbReference type="CDD" id="cd02440">
    <property type="entry name" value="AdoMet_MTases"/>
    <property type="match status" value="1"/>
</dbReference>
<feature type="domain" description="Methyltransferase type 11" evidence="1">
    <location>
        <begin position="114"/>
        <end position="178"/>
    </location>
</feature>
<evidence type="ECO:0000313" key="2">
    <source>
        <dbReference type="EMBL" id="CAE0837692.1"/>
    </source>
</evidence>
<evidence type="ECO:0000259" key="1">
    <source>
        <dbReference type="Pfam" id="PF08241"/>
    </source>
</evidence>
<dbReference type="PANTHER" id="PTHR43036:SF2">
    <property type="entry name" value="OS04G0481300 PROTEIN"/>
    <property type="match status" value="1"/>
</dbReference>
<dbReference type="InterPro" id="IPR029063">
    <property type="entry name" value="SAM-dependent_MTases_sf"/>
</dbReference>
<protein>
    <recommendedName>
        <fullName evidence="1">Methyltransferase type 11 domain-containing protein</fullName>
    </recommendedName>
</protein>
<name>A0A7S4GI10_9EUGL</name>